<evidence type="ECO:0000313" key="9">
    <source>
        <dbReference type="EMBL" id="KYQ56446.1"/>
    </source>
</evidence>
<dbReference type="Gene3D" id="1.20.960.40">
    <property type="match status" value="1"/>
</dbReference>
<dbReference type="InterPro" id="IPR018993">
    <property type="entry name" value="FOP_dimerisation-dom_N"/>
</dbReference>
<evidence type="ECO:0000256" key="1">
    <source>
        <dbReference type="ARBA" id="ARBA00004120"/>
    </source>
</evidence>
<keyword evidence="7" id="KW-0966">Cell projection</keyword>
<name>A0A151X7U1_9HYME</name>
<dbReference type="AlphaFoldDB" id="A0A151X7U1"/>
<dbReference type="Pfam" id="PF09398">
    <property type="entry name" value="FOP_dimer"/>
    <property type="match status" value="1"/>
</dbReference>
<evidence type="ECO:0000256" key="2">
    <source>
        <dbReference type="ARBA" id="ARBA00004300"/>
    </source>
</evidence>
<dbReference type="PANTHER" id="PTHR15431:SF4">
    <property type="entry name" value="PROTEIN TONNEAU 1B"/>
    <property type="match status" value="1"/>
</dbReference>
<dbReference type="EMBL" id="KQ982431">
    <property type="protein sequence ID" value="KYQ56446.1"/>
    <property type="molecule type" value="Genomic_DNA"/>
</dbReference>
<feature type="domain" description="FGFR1 oncogene partner (FOP) N-terminal dimerisation" evidence="8">
    <location>
        <begin position="61"/>
        <end position="122"/>
    </location>
</feature>
<dbReference type="GO" id="GO:0030030">
    <property type="term" value="P:cell projection organization"/>
    <property type="evidence" value="ECO:0007669"/>
    <property type="project" value="UniProtKB-KW"/>
</dbReference>
<dbReference type="Proteomes" id="UP000075809">
    <property type="component" value="Unassembled WGS sequence"/>
</dbReference>
<keyword evidence="5" id="KW-0970">Cilium biogenesis/degradation</keyword>
<dbReference type="PROSITE" id="PS50896">
    <property type="entry name" value="LISH"/>
    <property type="match status" value="1"/>
</dbReference>
<comment type="subcellular location">
    <subcellularLocation>
        <location evidence="1">Cytoplasm</location>
        <location evidence="1">Cytoskeleton</location>
        <location evidence="1">Cilium basal body</location>
    </subcellularLocation>
    <subcellularLocation>
        <location evidence="2">Cytoplasm</location>
        <location evidence="2">Cytoskeleton</location>
        <location evidence="2">Microtubule organizing center</location>
        <location evidence="2">Centrosome</location>
    </subcellularLocation>
</comment>
<reference evidence="9 10" key="1">
    <citation type="submission" date="2015-09" db="EMBL/GenBank/DDBJ databases">
        <title>Trachymyrmex zeteki WGS genome.</title>
        <authorList>
            <person name="Nygaard S."/>
            <person name="Hu H."/>
            <person name="Boomsma J."/>
            <person name="Zhang G."/>
        </authorList>
    </citation>
    <scope>NUCLEOTIDE SEQUENCE [LARGE SCALE GENOMIC DNA]</scope>
    <source>
        <strain evidence="9">Tzet28-1</strain>
        <tissue evidence="9">Whole body</tissue>
    </source>
</reference>
<evidence type="ECO:0000313" key="10">
    <source>
        <dbReference type="Proteomes" id="UP000075809"/>
    </source>
</evidence>
<dbReference type="PANTHER" id="PTHR15431">
    <property type="entry name" value="FGFR1 ONCOGENE PARTNER/LISH DOMAIN-CONTAINING PROTEIN"/>
    <property type="match status" value="1"/>
</dbReference>
<proteinExistence type="inferred from homology"/>
<protein>
    <submittedName>
        <fullName evidence="9">LisH domain-containing protein C16orf63 like protein</fullName>
    </submittedName>
</protein>
<sequence>MKYKRQYLFLHFEFVAVRESLKTDGNLDRIKAEMRTEVIKLLDYSSKENKSNTVKPSHDIVFLNELVREYLDWMGYKYSATVFIAECDLPKHCLDRKLLAQGLGVKDSGKSKNLPLLCGLIQTFTNLKNTYL</sequence>
<gene>
    <name evidence="9" type="ORF">ALC60_04523</name>
</gene>
<organism evidence="9 10">
    <name type="scientific">Mycetomoellerius zeteki</name>
    <dbReference type="NCBI Taxonomy" id="64791"/>
    <lineage>
        <taxon>Eukaryota</taxon>
        <taxon>Metazoa</taxon>
        <taxon>Ecdysozoa</taxon>
        <taxon>Arthropoda</taxon>
        <taxon>Hexapoda</taxon>
        <taxon>Insecta</taxon>
        <taxon>Pterygota</taxon>
        <taxon>Neoptera</taxon>
        <taxon>Endopterygota</taxon>
        <taxon>Hymenoptera</taxon>
        <taxon>Apocrita</taxon>
        <taxon>Aculeata</taxon>
        <taxon>Formicoidea</taxon>
        <taxon>Formicidae</taxon>
        <taxon>Myrmicinae</taxon>
        <taxon>Mycetomoellerius</taxon>
    </lineage>
</organism>
<keyword evidence="4" id="KW-0963">Cytoplasm</keyword>
<dbReference type="SMART" id="SM00667">
    <property type="entry name" value="LisH"/>
    <property type="match status" value="1"/>
</dbReference>
<dbReference type="GO" id="GO:0034453">
    <property type="term" value="P:microtubule anchoring"/>
    <property type="evidence" value="ECO:0007669"/>
    <property type="project" value="InterPro"/>
</dbReference>
<evidence type="ECO:0000256" key="7">
    <source>
        <dbReference type="ARBA" id="ARBA00023273"/>
    </source>
</evidence>
<dbReference type="STRING" id="64791.A0A151X7U1"/>
<dbReference type="GO" id="GO:0005813">
    <property type="term" value="C:centrosome"/>
    <property type="evidence" value="ECO:0007669"/>
    <property type="project" value="UniProtKB-SubCell"/>
</dbReference>
<keyword evidence="6" id="KW-0206">Cytoskeleton</keyword>
<evidence type="ECO:0000256" key="6">
    <source>
        <dbReference type="ARBA" id="ARBA00023212"/>
    </source>
</evidence>
<keyword evidence="10" id="KW-1185">Reference proteome</keyword>
<dbReference type="InterPro" id="IPR006594">
    <property type="entry name" value="LisH"/>
</dbReference>
<accession>A0A151X7U1</accession>
<evidence type="ECO:0000256" key="5">
    <source>
        <dbReference type="ARBA" id="ARBA00022794"/>
    </source>
</evidence>
<evidence type="ECO:0000256" key="3">
    <source>
        <dbReference type="ARBA" id="ARBA00005385"/>
    </source>
</evidence>
<evidence type="ECO:0000256" key="4">
    <source>
        <dbReference type="ARBA" id="ARBA00022490"/>
    </source>
</evidence>
<evidence type="ECO:0000259" key="8">
    <source>
        <dbReference type="Pfam" id="PF09398"/>
    </source>
</evidence>
<comment type="similarity">
    <text evidence="3">Belongs to the CEP43 family.</text>
</comment>